<evidence type="ECO:0000313" key="2">
    <source>
        <dbReference type="EMBL" id="QDS87767.1"/>
    </source>
</evidence>
<accession>A0A517LYR9</accession>
<evidence type="ECO:0000259" key="1">
    <source>
        <dbReference type="Pfam" id="PF01882"/>
    </source>
</evidence>
<dbReference type="AlphaFoldDB" id="A0A517LYR9"/>
<organism evidence="2 3">
    <name type="scientific">Rosistilla ulvae</name>
    <dbReference type="NCBI Taxonomy" id="1930277"/>
    <lineage>
        <taxon>Bacteria</taxon>
        <taxon>Pseudomonadati</taxon>
        <taxon>Planctomycetota</taxon>
        <taxon>Planctomycetia</taxon>
        <taxon>Pirellulales</taxon>
        <taxon>Pirellulaceae</taxon>
        <taxon>Rosistilla</taxon>
    </lineage>
</organism>
<dbReference type="Pfam" id="PF01882">
    <property type="entry name" value="DUF58"/>
    <property type="match status" value="1"/>
</dbReference>
<feature type="domain" description="DUF58" evidence="1">
    <location>
        <begin position="42"/>
        <end position="278"/>
    </location>
</feature>
<dbReference type="InterPro" id="IPR036465">
    <property type="entry name" value="vWFA_dom_sf"/>
</dbReference>
<dbReference type="RefSeq" id="WP_145344348.1">
    <property type="nucleotide sequence ID" value="NZ_CP036261.1"/>
</dbReference>
<dbReference type="Gene3D" id="3.40.50.410">
    <property type="entry name" value="von Willebrand factor, type A domain"/>
    <property type="match status" value="1"/>
</dbReference>
<sequence length="321" mass="36244">MLPREIIRRVREIQVQTGRQVADVLAGQYVSVFKGRGIEFDEVRPYVPGDDVRTIDWNVTARTGEPFVKRYVEERQLTLMVMADVSASQDFGSATRSKREATAELAALLAFSATRNDDKVGLALFHGGIDQYIPPRKGQKHSLRVVREVLAHGNVETKSGTTPAKRPRRWLPFGRRRAWLRTGRQATDVGGAMEFLMSVTSRKTVCFVISDFLDDGYLKAMQSANRKHDVIAVLITDPKEREIPNVGMVNVADPETGRVQRYDTGSVAFRDHVAAASEDRIDQLRRSFGSSGIDFIHIDASKSVVDPLVRFFRMRSRRMHR</sequence>
<dbReference type="Proteomes" id="UP000319557">
    <property type="component" value="Chromosome"/>
</dbReference>
<dbReference type="EMBL" id="CP036261">
    <property type="protein sequence ID" value="QDS87767.1"/>
    <property type="molecule type" value="Genomic_DNA"/>
</dbReference>
<name>A0A517LYR9_9BACT</name>
<dbReference type="SUPFAM" id="SSF53300">
    <property type="entry name" value="vWA-like"/>
    <property type="match status" value="1"/>
</dbReference>
<reference evidence="2 3" key="1">
    <citation type="submission" date="2019-02" db="EMBL/GenBank/DDBJ databases">
        <title>Deep-cultivation of Planctomycetes and their phenomic and genomic characterization uncovers novel biology.</title>
        <authorList>
            <person name="Wiegand S."/>
            <person name="Jogler M."/>
            <person name="Boedeker C."/>
            <person name="Pinto D."/>
            <person name="Vollmers J."/>
            <person name="Rivas-Marin E."/>
            <person name="Kohn T."/>
            <person name="Peeters S.H."/>
            <person name="Heuer A."/>
            <person name="Rast P."/>
            <person name="Oberbeckmann S."/>
            <person name="Bunk B."/>
            <person name="Jeske O."/>
            <person name="Meyerdierks A."/>
            <person name="Storesund J.E."/>
            <person name="Kallscheuer N."/>
            <person name="Luecker S."/>
            <person name="Lage O.M."/>
            <person name="Pohl T."/>
            <person name="Merkel B.J."/>
            <person name="Hornburger P."/>
            <person name="Mueller R.-W."/>
            <person name="Bruemmer F."/>
            <person name="Labrenz M."/>
            <person name="Spormann A.M."/>
            <person name="Op den Camp H."/>
            <person name="Overmann J."/>
            <person name="Amann R."/>
            <person name="Jetten M.S.M."/>
            <person name="Mascher T."/>
            <person name="Medema M.H."/>
            <person name="Devos D.P."/>
            <person name="Kaster A.-K."/>
            <person name="Ovreas L."/>
            <person name="Rohde M."/>
            <person name="Galperin M.Y."/>
            <person name="Jogler C."/>
        </authorList>
    </citation>
    <scope>NUCLEOTIDE SEQUENCE [LARGE SCALE GENOMIC DNA]</scope>
    <source>
        <strain evidence="2 3">EC9</strain>
    </source>
</reference>
<dbReference type="KEGG" id="ruv:EC9_19490"/>
<gene>
    <name evidence="2" type="ORF">EC9_19490</name>
</gene>
<protein>
    <recommendedName>
        <fullName evidence="1">DUF58 domain-containing protein</fullName>
    </recommendedName>
</protein>
<evidence type="ECO:0000313" key="3">
    <source>
        <dbReference type="Proteomes" id="UP000319557"/>
    </source>
</evidence>
<dbReference type="InterPro" id="IPR002881">
    <property type="entry name" value="DUF58"/>
</dbReference>
<dbReference type="PANTHER" id="PTHR33608:SF6">
    <property type="entry name" value="BLL2464 PROTEIN"/>
    <property type="match status" value="1"/>
</dbReference>
<dbReference type="OrthoDB" id="9780819at2"/>
<proteinExistence type="predicted"/>
<keyword evidence="3" id="KW-1185">Reference proteome</keyword>
<dbReference type="PANTHER" id="PTHR33608">
    <property type="entry name" value="BLL2464 PROTEIN"/>
    <property type="match status" value="1"/>
</dbReference>